<proteinExistence type="predicted"/>
<accession>A0A0R3Q3B7</accession>
<sequence>LMCSKTTVNKKQMIQAKRSMHTYGLPFHSNTSLLILQNSILELKFQKILRRQILHSLLKLPSKLNTIHFRSFKKRLINMFQFYTKRILVIGELEHLNR</sequence>
<name>A0A0R3Q3B7_9BILA</name>
<dbReference type="AlphaFoldDB" id="A0A0R3Q3B7"/>
<evidence type="ECO:0000313" key="1">
    <source>
        <dbReference type="WBParaSite" id="BTMF_0000077901-mRNA-1"/>
    </source>
</evidence>
<organism evidence="1">
    <name type="scientific">Brugia timori</name>
    <dbReference type="NCBI Taxonomy" id="42155"/>
    <lineage>
        <taxon>Eukaryota</taxon>
        <taxon>Metazoa</taxon>
        <taxon>Ecdysozoa</taxon>
        <taxon>Nematoda</taxon>
        <taxon>Chromadorea</taxon>
        <taxon>Rhabditida</taxon>
        <taxon>Spirurina</taxon>
        <taxon>Spiruromorpha</taxon>
        <taxon>Filarioidea</taxon>
        <taxon>Onchocercidae</taxon>
        <taxon>Brugia</taxon>
    </lineage>
</organism>
<protein>
    <submittedName>
        <fullName evidence="1">Ovule protein</fullName>
    </submittedName>
</protein>
<dbReference type="WBParaSite" id="BTMF_0000077901-mRNA-1">
    <property type="protein sequence ID" value="BTMF_0000077901-mRNA-1"/>
    <property type="gene ID" value="BTMF_0000077901"/>
</dbReference>
<reference evidence="1" key="1">
    <citation type="submission" date="2017-02" db="UniProtKB">
        <authorList>
            <consortium name="WormBaseParasite"/>
        </authorList>
    </citation>
    <scope>IDENTIFICATION</scope>
</reference>